<dbReference type="Pfam" id="PF03734">
    <property type="entry name" value="YkuD"/>
    <property type="match status" value="1"/>
</dbReference>
<dbReference type="SUPFAM" id="SSF141523">
    <property type="entry name" value="L,D-transpeptidase catalytic domain-like"/>
    <property type="match status" value="1"/>
</dbReference>
<dbReference type="InterPro" id="IPR038063">
    <property type="entry name" value="Transpep_catalytic_dom"/>
</dbReference>
<evidence type="ECO:0000256" key="2">
    <source>
        <dbReference type="ARBA" id="ARBA00005992"/>
    </source>
</evidence>
<evidence type="ECO:0000313" key="10">
    <source>
        <dbReference type="Proteomes" id="UP001449178"/>
    </source>
</evidence>
<keyword evidence="5 7" id="KW-0573">Peptidoglycan synthesis</keyword>
<accession>A0ABZ3C2R9</accession>
<keyword evidence="10" id="KW-1185">Reference proteome</keyword>
<proteinExistence type="inferred from homology"/>
<evidence type="ECO:0000313" key="9">
    <source>
        <dbReference type="EMBL" id="WZW87311.1"/>
    </source>
</evidence>
<evidence type="ECO:0000256" key="3">
    <source>
        <dbReference type="ARBA" id="ARBA00022679"/>
    </source>
</evidence>
<dbReference type="PANTHER" id="PTHR36699">
    <property type="entry name" value="LD-TRANSPEPTIDASE"/>
    <property type="match status" value="1"/>
</dbReference>
<protein>
    <submittedName>
        <fullName evidence="9">Murein L,D-transpeptidase family protein</fullName>
        <ecNumber evidence="9">2.-.-.-</ecNumber>
    </submittedName>
</protein>
<dbReference type="PROSITE" id="PS52029">
    <property type="entry name" value="LD_TPASE"/>
    <property type="match status" value="1"/>
</dbReference>
<dbReference type="GO" id="GO:0016740">
    <property type="term" value="F:transferase activity"/>
    <property type="evidence" value="ECO:0007669"/>
    <property type="project" value="UniProtKB-KW"/>
</dbReference>
<feature type="domain" description="L,D-TPase catalytic" evidence="8">
    <location>
        <begin position="65"/>
        <end position="195"/>
    </location>
</feature>
<dbReference type="CDD" id="cd16913">
    <property type="entry name" value="YkuD_like"/>
    <property type="match status" value="1"/>
</dbReference>
<sequence>MQVVQWMKQISRMKQFTWIKWLCLSSAIGIFLVACSSAPQGPSYISGGTLSERLKDYDLEQGDEVLIRIFKEEGMLELWMKPKNSREFRHFANYPICNFSGILGPKMYEGDLQSPEGFYRVYRSSLNPHSRFYKSFNLGYPNNFDRSLGRTGSYLMVHGKCDSVGCYAMTDAQIDEIYRLVEMALQNGQSYVEVQAYPFKMTPERLERAKHSIHYEFWNNLHEGYEQFEARKQPLEYSVGRGRYLFLK</sequence>
<reference evidence="9 10" key="1">
    <citation type="submission" date="2024-03" db="EMBL/GenBank/DDBJ databases">
        <title>Complete Genome Sequence and Annotation of Ignatzschineria larvae DSM 13226.</title>
        <authorList>
            <person name="Cantrell E."/>
            <person name="Burcham Z.M."/>
        </authorList>
    </citation>
    <scope>NUCLEOTIDE SEQUENCE [LARGE SCALE GENOMIC DNA]</scope>
    <source>
        <strain evidence="9 10">DSM 13226</strain>
    </source>
</reference>
<feature type="active site" description="Nucleophile" evidence="7">
    <location>
        <position position="166"/>
    </location>
</feature>
<dbReference type="Proteomes" id="UP001449178">
    <property type="component" value="Chromosome"/>
</dbReference>
<gene>
    <name evidence="9" type="ORF">WMO13_08035</name>
</gene>
<dbReference type="EMBL" id="CP150637">
    <property type="protein sequence ID" value="WZW87311.1"/>
    <property type="molecule type" value="Genomic_DNA"/>
</dbReference>
<dbReference type="InterPro" id="IPR005490">
    <property type="entry name" value="LD_TPept_cat_dom"/>
</dbReference>
<evidence type="ECO:0000256" key="5">
    <source>
        <dbReference type="ARBA" id="ARBA00022984"/>
    </source>
</evidence>
<comment type="pathway">
    <text evidence="1 7">Cell wall biogenesis; peptidoglycan biosynthesis.</text>
</comment>
<dbReference type="EC" id="2.-.-.-" evidence="9"/>
<evidence type="ECO:0000256" key="6">
    <source>
        <dbReference type="ARBA" id="ARBA00023316"/>
    </source>
</evidence>
<comment type="similarity">
    <text evidence="2">Belongs to the YkuD family.</text>
</comment>
<dbReference type="RefSeq" id="WP_245601175.1">
    <property type="nucleotide sequence ID" value="NZ_AZOD01000035.1"/>
</dbReference>
<evidence type="ECO:0000259" key="8">
    <source>
        <dbReference type="PROSITE" id="PS52029"/>
    </source>
</evidence>
<keyword evidence="6 7" id="KW-0961">Cell wall biogenesis/degradation</keyword>
<evidence type="ECO:0000256" key="1">
    <source>
        <dbReference type="ARBA" id="ARBA00004752"/>
    </source>
</evidence>
<feature type="active site" description="Proton donor/acceptor" evidence="7">
    <location>
        <position position="158"/>
    </location>
</feature>
<keyword evidence="4 7" id="KW-0133">Cell shape</keyword>
<evidence type="ECO:0000256" key="7">
    <source>
        <dbReference type="PROSITE-ProRule" id="PRU01373"/>
    </source>
</evidence>
<dbReference type="PANTHER" id="PTHR36699:SF1">
    <property type="entry name" value="L,D-TRANSPEPTIDASE YAFK-RELATED"/>
    <property type="match status" value="1"/>
</dbReference>
<name>A0ABZ3C2R9_9GAMM</name>
<evidence type="ECO:0000256" key="4">
    <source>
        <dbReference type="ARBA" id="ARBA00022960"/>
    </source>
</evidence>
<organism evidence="9 10">
    <name type="scientific">Ignatzschineria larvae DSM 13226</name>
    <dbReference type="NCBI Taxonomy" id="1111732"/>
    <lineage>
        <taxon>Bacteria</taxon>
        <taxon>Pseudomonadati</taxon>
        <taxon>Pseudomonadota</taxon>
        <taxon>Gammaproteobacteria</taxon>
        <taxon>Cardiobacteriales</taxon>
        <taxon>Ignatzschineriaceae</taxon>
        <taxon>Ignatzschineria</taxon>
    </lineage>
</organism>
<keyword evidence="3 9" id="KW-0808">Transferase</keyword>